<proteinExistence type="predicted"/>
<feature type="chain" id="PRO_5009132053" evidence="1">
    <location>
        <begin position="23"/>
        <end position="148"/>
    </location>
</feature>
<evidence type="ECO:0000256" key="1">
    <source>
        <dbReference type="SAM" id="SignalP"/>
    </source>
</evidence>
<accession>A0A1E3LUL5</accession>
<dbReference type="Pfam" id="PF04214">
    <property type="entry name" value="DUF411"/>
    <property type="match status" value="1"/>
</dbReference>
<comment type="caution">
    <text evidence="2">The sequence shown here is derived from an EMBL/GenBank/DDBJ whole genome shotgun (WGS) entry which is preliminary data.</text>
</comment>
<name>A0A1E3LUL5_9SPHN</name>
<evidence type="ECO:0000313" key="2">
    <source>
        <dbReference type="EMBL" id="ODP37424.1"/>
    </source>
</evidence>
<protein>
    <submittedName>
        <fullName evidence="2">CopG family transcriptional regulator</fullName>
    </submittedName>
</protein>
<dbReference type="Proteomes" id="UP000094487">
    <property type="component" value="Unassembled WGS sequence"/>
</dbReference>
<sequence length="148" mass="15760">MRKIIKSVMFGLGLALTAPAVAAGAAKPVAVLYKNPQCDCCETYAKYLRVHGYQVKVQATHDLPLIKKKHGIPSALEGCHTTLVGGYVVEGHVPVKSLNKLLAQRPKITGISLPGMPTGSPGMMGPKTKPFKVFAFNKAGRSAVYSVE</sequence>
<dbReference type="InterPro" id="IPR007332">
    <property type="entry name" value="DUF411"/>
</dbReference>
<feature type="signal peptide" evidence="1">
    <location>
        <begin position="1"/>
        <end position="22"/>
    </location>
</feature>
<gene>
    <name evidence="2" type="ORF">BFL28_17880</name>
</gene>
<evidence type="ECO:0000313" key="3">
    <source>
        <dbReference type="Proteomes" id="UP000094487"/>
    </source>
</evidence>
<dbReference type="EMBL" id="MDDS01000030">
    <property type="protein sequence ID" value="ODP37424.1"/>
    <property type="molecule type" value="Genomic_DNA"/>
</dbReference>
<dbReference type="OrthoDB" id="14727at2"/>
<keyword evidence="3" id="KW-1185">Reference proteome</keyword>
<reference evidence="2 3" key="1">
    <citation type="submission" date="2016-08" db="EMBL/GenBank/DDBJ databases">
        <title>Draft genome of the agarase producing Sphingomonas sp. MCT13.</title>
        <authorList>
            <person name="D'Andrea M.M."/>
            <person name="Rossolini G.M."/>
            <person name="Thaller M.C."/>
        </authorList>
    </citation>
    <scope>NUCLEOTIDE SEQUENCE [LARGE SCALE GENOMIC DNA]</scope>
    <source>
        <strain evidence="2 3">MCT13</strain>
    </source>
</reference>
<dbReference type="STRING" id="1888892.BFL28_17880"/>
<dbReference type="AlphaFoldDB" id="A0A1E3LUL5"/>
<dbReference type="RefSeq" id="WP_069320815.1">
    <property type="nucleotide sequence ID" value="NZ_MDDS01000030.1"/>
</dbReference>
<organism evidence="2 3">
    <name type="scientific">Sphingomonas turrisvirgatae</name>
    <dbReference type="NCBI Taxonomy" id="1888892"/>
    <lineage>
        <taxon>Bacteria</taxon>
        <taxon>Pseudomonadati</taxon>
        <taxon>Pseudomonadota</taxon>
        <taxon>Alphaproteobacteria</taxon>
        <taxon>Sphingomonadales</taxon>
        <taxon>Sphingomonadaceae</taxon>
        <taxon>Sphingomonas</taxon>
    </lineage>
</organism>
<keyword evidence="1" id="KW-0732">Signal</keyword>